<dbReference type="EMBL" id="HACG01024616">
    <property type="protein sequence ID" value="CEK71481.1"/>
    <property type="molecule type" value="Transcribed_RNA"/>
</dbReference>
<proteinExistence type="predicted"/>
<evidence type="ECO:0000313" key="1">
    <source>
        <dbReference type="EMBL" id="CEK71481.1"/>
    </source>
</evidence>
<organism evidence="1">
    <name type="scientific">Arion vulgaris</name>
    <dbReference type="NCBI Taxonomy" id="1028688"/>
    <lineage>
        <taxon>Eukaryota</taxon>
        <taxon>Metazoa</taxon>
        <taxon>Spiralia</taxon>
        <taxon>Lophotrochozoa</taxon>
        <taxon>Mollusca</taxon>
        <taxon>Gastropoda</taxon>
        <taxon>Heterobranchia</taxon>
        <taxon>Euthyneura</taxon>
        <taxon>Panpulmonata</taxon>
        <taxon>Eupulmonata</taxon>
        <taxon>Stylommatophora</taxon>
        <taxon>Helicina</taxon>
        <taxon>Arionoidea</taxon>
        <taxon>Arionidae</taxon>
        <taxon>Arion</taxon>
    </lineage>
</organism>
<name>A0A0B6ZUJ0_9EUPU</name>
<protein>
    <submittedName>
        <fullName evidence="1">Uncharacterized protein</fullName>
    </submittedName>
</protein>
<accession>A0A0B6ZUJ0</accession>
<gene>
    <name evidence="1" type="primary">ORF78554</name>
</gene>
<dbReference type="AlphaFoldDB" id="A0A0B6ZUJ0"/>
<sequence>QWYYSVLPLWAPAPHGRYYLFSSDQHPCIMDESFHASTPNAEALYPAESIGEVVHV</sequence>
<reference evidence="1" key="1">
    <citation type="submission" date="2014-12" db="EMBL/GenBank/DDBJ databases">
        <title>Insight into the proteome of Arion vulgaris.</title>
        <authorList>
            <person name="Aradska J."/>
            <person name="Bulat T."/>
            <person name="Smidak R."/>
            <person name="Sarate P."/>
            <person name="Gangsoo J."/>
            <person name="Sialana F."/>
            <person name="Bilban M."/>
            <person name="Lubec G."/>
        </authorList>
    </citation>
    <scope>NUCLEOTIDE SEQUENCE</scope>
    <source>
        <tissue evidence="1">Skin</tissue>
    </source>
</reference>
<feature type="non-terminal residue" evidence="1">
    <location>
        <position position="1"/>
    </location>
</feature>